<dbReference type="KEGG" id="bcel:BcellWH2_05165"/>
<keyword evidence="10" id="KW-0547">Nucleotide-binding</keyword>
<accession>A0A0P0G3G0</accession>
<feature type="transmembrane region" description="Helical" evidence="7">
    <location>
        <begin position="20"/>
        <end position="40"/>
    </location>
</feature>
<keyword evidence="10" id="KW-0378">Hydrolase</keyword>
<dbReference type="GO" id="GO:0022857">
    <property type="term" value="F:transmembrane transporter activity"/>
    <property type="evidence" value="ECO:0007669"/>
    <property type="project" value="TreeGrafter"/>
</dbReference>
<dbReference type="Proteomes" id="UP000061809">
    <property type="component" value="Chromosome"/>
</dbReference>
<evidence type="ECO:0000256" key="6">
    <source>
        <dbReference type="ARBA" id="ARBA00038076"/>
    </source>
</evidence>
<dbReference type="EMBL" id="CP012801">
    <property type="protein sequence ID" value="ALJ62373.1"/>
    <property type="molecule type" value="Genomic_DNA"/>
</dbReference>
<feature type="transmembrane region" description="Helical" evidence="7">
    <location>
        <begin position="346"/>
        <end position="367"/>
    </location>
</feature>
<feature type="transmembrane region" description="Helical" evidence="7">
    <location>
        <begin position="296"/>
        <end position="316"/>
    </location>
</feature>
<proteinExistence type="inferred from homology"/>
<dbReference type="GO" id="GO:0005886">
    <property type="term" value="C:plasma membrane"/>
    <property type="evidence" value="ECO:0007669"/>
    <property type="project" value="UniProtKB-SubCell"/>
</dbReference>
<feature type="transmembrane region" description="Helical" evidence="7">
    <location>
        <begin position="387"/>
        <end position="410"/>
    </location>
</feature>
<organism evidence="10 11">
    <name type="scientific">Bacteroides cellulosilyticus</name>
    <dbReference type="NCBI Taxonomy" id="246787"/>
    <lineage>
        <taxon>Bacteria</taxon>
        <taxon>Pseudomonadati</taxon>
        <taxon>Bacteroidota</taxon>
        <taxon>Bacteroidia</taxon>
        <taxon>Bacteroidales</taxon>
        <taxon>Bacteroidaceae</taxon>
        <taxon>Bacteroides</taxon>
    </lineage>
</organism>
<evidence type="ECO:0000313" key="11">
    <source>
        <dbReference type="Proteomes" id="UP000061809"/>
    </source>
</evidence>
<comment type="subcellular location">
    <subcellularLocation>
        <location evidence="1">Cell membrane</location>
        <topology evidence="1">Multi-pass membrane protein</topology>
    </subcellularLocation>
</comment>
<evidence type="ECO:0000256" key="5">
    <source>
        <dbReference type="ARBA" id="ARBA00023136"/>
    </source>
</evidence>
<dbReference type="Pfam" id="PF02687">
    <property type="entry name" value="FtsX"/>
    <property type="match status" value="1"/>
</dbReference>
<comment type="similarity">
    <text evidence="6">Belongs to the ABC-4 integral membrane protein family.</text>
</comment>
<dbReference type="Pfam" id="PF12704">
    <property type="entry name" value="MacB_PCD"/>
    <property type="match status" value="1"/>
</dbReference>
<evidence type="ECO:0000256" key="2">
    <source>
        <dbReference type="ARBA" id="ARBA00022475"/>
    </source>
</evidence>
<evidence type="ECO:0000259" key="8">
    <source>
        <dbReference type="Pfam" id="PF02687"/>
    </source>
</evidence>
<evidence type="ECO:0000256" key="4">
    <source>
        <dbReference type="ARBA" id="ARBA00022989"/>
    </source>
</evidence>
<dbReference type="GO" id="GO:0016787">
    <property type="term" value="F:hydrolase activity"/>
    <property type="evidence" value="ECO:0007669"/>
    <property type="project" value="UniProtKB-KW"/>
</dbReference>
<evidence type="ECO:0000256" key="3">
    <source>
        <dbReference type="ARBA" id="ARBA00022692"/>
    </source>
</evidence>
<sequence>MMKIIRHQLWNQRRQNGWIFVELVVVSFFLWTVIDPIYVLTSNLAIDPGYNEERAYALYMEYYDELHGKYDKTQDSTAIKQENLYRITRLLKNCPEVESFALVTSASFPNSSSWNGAEYFNDTLKVHSQYYQFVQTEGGDVFRTYGMKDAKSGQIMSLPEDCAAREGVFITERMAEELFGTTDAVGKRVRYNDSTFHEVMGVLQDYKHRINEQPGNLLIQVNSKVGNHSWIQWMYMLTFKLKPNVDVPTFEKRFKAEVVPQLNVGNFYFTKLGRFADIRHKYENESGVTNTLRLQYSLAGFALLCVFLGMVGTFWIRCNARRQDIGLMRSMGATKKVIRNQFLMEAWLLVTIAFAVSLPLTMHRIYVSGFANPSENGNPVYWQNQPLTHFLIVSVLAYIVLLIIALLGTYAPVTRAAKILPAEALRDE</sequence>
<feature type="domain" description="ABC3 transporter permease C-terminal" evidence="8">
    <location>
        <begin position="297"/>
        <end position="419"/>
    </location>
</feature>
<keyword evidence="5 7" id="KW-0472">Membrane</keyword>
<keyword evidence="4 7" id="KW-1133">Transmembrane helix</keyword>
<dbReference type="AlphaFoldDB" id="A0A0P0G3G0"/>
<evidence type="ECO:0000256" key="1">
    <source>
        <dbReference type="ARBA" id="ARBA00004651"/>
    </source>
</evidence>
<keyword evidence="10" id="KW-0067">ATP-binding</keyword>
<keyword evidence="3 7" id="KW-0812">Transmembrane</keyword>
<feature type="domain" description="MacB-like periplasmic core" evidence="9">
    <location>
        <begin position="91"/>
        <end position="256"/>
    </location>
</feature>
<dbReference type="PANTHER" id="PTHR30572">
    <property type="entry name" value="MEMBRANE COMPONENT OF TRANSPORTER-RELATED"/>
    <property type="match status" value="1"/>
</dbReference>
<dbReference type="RefSeq" id="WP_029429116.1">
    <property type="nucleotide sequence ID" value="NZ_CP012801.1"/>
</dbReference>
<evidence type="ECO:0000256" key="7">
    <source>
        <dbReference type="SAM" id="Phobius"/>
    </source>
</evidence>
<gene>
    <name evidence="10" type="primary">macB_9</name>
    <name evidence="10" type="ORF">BcellWH2_05165</name>
</gene>
<reference evidence="10 11" key="1">
    <citation type="journal article" date="2015" name="Science">
        <title>Genetic determinants of in vivo fitness and diet responsiveness in multiple human gut Bacteroides.</title>
        <authorList>
            <person name="Wu M."/>
            <person name="McNulty N.P."/>
            <person name="Rodionov D.A."/>
            <person name="Khoroshkin M.S."/>
            <person name="Griffin N.W."/>
            <person name="Cheng J."/>
            <person name="Latreille P."/>
            <person name="Kerstetter R.A."/>
            <person name="Terrapon N."/>
            <person name="Henrissat B."/>
            <person name="Osterman A.L."/>
            <person name="Gordon J.I."/>
        </authorList>
    </citation>
    <scope>NUCLEOTIDE SEQUENCE [LARGE SCALE GENOMIC DNA]</scope>
    <source>
        <strain evidence="10 11">WH2</strain>
    </source>
</reference>
<dbReference type="PATRIC" id="fig|246787.4.peg.5335"/>
<protein>
    <submittedName>
        <fullName evidence="10">Macrolide export ATP-binding/permease protein MacB</fullName>
        <ecNumber evidence="10">3.6.3.-</ecNumber>
    </submittedName>
</protein>
<dbReference type="InterPro" id="IPR003838">
    <property type="entry name" value="ABC3_permease_C"/>
</dbReference>
<dbReference type="InterPro" id="IPR050250">
    <property type="entry name" value="Macrolide_Exporter_MacB"/>
</dbReference>
<dbReference type="EC" id="3.6.3.-" evidence="10"/>
<keyword evidence="2" id="KW-1003">Cell membrane</keyword>
<dbReference type="InterPro" id="IPR025857">
    <property type="entry name" value="MacB_PCD"/>
</dbReference>
<dbReference type="GO" id="GO:0005524">
    <property type="term" value="F:ATP binding"/>
    <property type="evidence" value="ECO:0007669"/>
    <property type="project" value="UniProtKB-KW"/>
</dbReference>
<evidence type="ECO:0000259" key="9">
    <source>
        <dbReference type="Pfam" id="PF12704"/>
    </source>
</evidence>
<dbReference type="PANTHER" id="PTHR30572:SF4">
    <property type="entry name" value="ABC TRANSPORTER PERMEASE YTRF"/>
    <property type="match status" value="1"/>
</dbReference>
<name>A0A0P0G3G0_9BACE</name>
<evidence type="ECO:0000313" key="10">
    <source>
        <dbReference type="EMBL" id="ALJ62373.1"/>
    </source>
</evidence>